<accession>A0AA38NVJ6</accession>
<keyword evidence="2" id="KW-1185">Reference proteome</keyword>
<dbReference type="EMBL" id="MU807484">
    <property type="protein sequence ID" value="KAJ3831425.1"/>
    <property type="molecule type" value="Genomic_DNA"/>
</dbReference>
<dbReference type="AlphaFoldDB" id="A0AA38NVJ6"/>
<sequence>MNHYVDGIRRTGTLDNFNTEYTERLHIDLAKDAYAATNKKDELLQMTRWLERKEKVTKYASFNAWSQAGQHPPLRTHWIPPGLNTTRLQKLTKHPSVYRVSVENVVQHYGATFFKAALARYIVQLTKPHLSGPRLDDEASGMFLGVSHISAYHRVKYIGQDFFTQISSTADSIHAQPARVGKHGKVVPARFDTALVRISDSSQPLQLTSDTRIARVRLVFTLPEQVANSLLEGVSEEKRPCHLAYVEWFSPFPANPDSNHRLYKVSHCEVEGGRLASIVDVRRLIRSVHLFPRFGRIADRTWKSSTVLDDCQNFFVNTDSDRHMYQLSRC</sequence>
<evidence type="ECO:0000313" key="1">
    <source>
        <dbReference type="EMBL" id="KAJ3831425.1"/>
    </source>
</evidence>
<dbReference type="Proteomes" id="UP001163846">
    <property type="component" value="Unassembled WGS sequence"/>
</dbReference>
<proteinExistence type="predicted"/>
<gene>
    <name evidence="1" type="ORF">F5878DRAFT_667568</name>
</gene>
<comment type="caution">
    <text evidence="1">The sequence shown here is derived from an EMBL/GenBank/DDBJ whole genome shotgun (WGS) entry which is preliminary data.</text>
</comment>
<organism evidence="1 2">
    <name type="scientific">Lentinula raphanica</name>
    <dbReference type="NCBI Taxonomy" id="153919"/>
    <lineage>
        <taxon>Eukaryota</taxon>
        <taxon>Fungi</taxon>
        <taxon>Dikarya</taxon>
        <taxon>Basidiomycota</taxon>
        <taxon>Agaricomycotina</taxon>
        <taxon>Agaricomycetes</taxon>
        <taxon>Agaricomycetidae</taxon>
        <taxon>Agaricales</taxon>
        <taxon>Marasmiineae</taxon>
        <taxon>Omphalotaceae</taxon>
        <taxon>Lentinula</taxon>
    </lineage>
</organism>
<reference evidence="1" key="1">
    <citation type="submission" date="2022-08" db="EMBL/GenBank/DDBJ databases">
        <authorList>
            <consortium name="DOE Joint Genome Institute"/>
            <person name="Min B."/>
            <person name="Riley R."/>
            <person name="Sierra-Patev S."/>
            <person name="Naranjo-Ortiz M."/>
            <person name="Looney B."/>
            <person name="Konkel Z."/>
            <person name="Slot J.C."/>
            <person name="Sakamoto Y."/>
            <person name="Steenwyk J.L."/>
            <person name="Rokas A."/>
            <person name="Carro J."/>
            <person name="Camarero S."/>
            <person name="Ferreira P."/>
            <person name="Molpeceres G."/>
            <person name="Ruiz-Duenas F.J."/>
            <person name="Serrano A."/>
            <person name="Henrissat B."/>
            <person name="Drula E."/>
            <person name="Hughes K.W."/>
            <person name="Mata J.L."/>
            <person name="Ishikawa N.K."/>
            <person name="Vargas-Isla R."/>
            <person name="Ushijima S."/>
            <person name="Smith C.A."/>
            <person name="Ahrendt S."/>
            <person name="Andreopoulos W."/>
            <person name="He G."/>
            <person name="Labutti K."/>
            <person name="Lipzen A."/>
            <person name="Ng V."/>
            <person name="Sandor L."/>
            <person name="Barry K."/>
            <person name="Martinez A.T."/>
            <person name="Xiao Y."/>
            <person name="Gibbons J.G."/>
            <person name="Terashima K."/>
            <person name="Hibbett D.S."/>
            <person name="Grigoriev I.V."/>
        </authorList>
    </citation>
    <scope>NUCLEOTIDE SEQUENCE</scope>
    <source>
        <strain evidence="1">TFB9207</strain>
    </source>
</reference>
<name>A0AA38NVJ6_9AGAR</name>
<protein>
    <submittedName>
        <fullName evidence="1">Uncharacterized protein</fullName>
    </submittedName>
</protein>
<evidence type="ECO:0000313" key="2">
    <source>
        <dbReference type="Proteomes" id="UP001163846"/>
    </source>
</evidence>